<proteinExistence type="predicted"/>
<reference evidence="1 2" key="1">
    <citation type="journal article" date="2017" name="Mol. Biol. Evol.">
        <title>The 4-celled Tetrabaena socialis nuclear genome reveals the essential components for genetic control of cell number at the origin of multicellularity in the volvocine lineage.</title>
        <authorList>
            <person name="Featherston J."/>
            <person name="Arakaki Y."/>
            <person name="Hanschen E.R."/>
            <person name="Ferris P.J."/>
            <person name="Michod R.E."/>
            <person name="Olson B.J.S.C."/>
            <person name="Nozaki H."/>
            <person name="Durand P.M."/>
        </authorList>
    </citation>
    <scope>NUCLEOTIDE SEQUENCE [LARGE SCALE GENOMIC DNA]</scope>
    <source>
        <strain evidence="1 2">NIES-571</strain>
    </source>
</reference>
<protein>
    <submittedName>
        <fullName evidence="1">Uncharacterized protein</fullName>
    </submittedName>
</protein>
<dbReference type="Proteomes" id="UP000236333">
    <property type="component" value="Unassembled WGS sequence"/>
</dbReference>
<evidence type="ECO:0000313" key="1">
    <source>
        <dbReference type="EMBL" id="PNH09167.1"/>
    </source>
</evidence>
<dbReference type="EMBL" id="PGGS01000101">
    <property type="protein sequence ID" value="PNH09167.1"/>
    <property type="molecule type" value="Genomic_DNA"/>
</dbReference>
<evidence type="ECO:0000313" key="2">
    <source>
        <dbReference type="Proteomes" id="UP000236333"/>
    </source>
</evidence>
<accession>A0A2J8A9G0</accession>
<dbReference type="AlphaFoldDB" id="A0A2J8A9G0"/>
<organism evidence="1 2">
    <name type="scientific">Tetrabaena socialis</name>
    <dbReference type="NCBI Taxonomy" id="47790"/>
    <lineage>
        <taxon>Eukaryota</taxon>
        <taxon>Viridiplantae</taxon>
        <taxon>Chlorophyta</taxon>
        <taxon>core chlorophytes</taxon>
        <taxon>Chlorophyceae</taxon>
        <taxon>CS clade</taxon>
        <taxon>Chlamydomonadales</taxon>
        <taxon>Tetrabaenaceae</taxon>
        <taxon>Tetrabaena</taxon>
    </lineage>
</organism>
<keyword evidence="2" id="KW-1185">Reference proteome</keyword>
<dbReference type="OrthoDB" id="535035at2759"/>
<gene>
    <name evidence="1" type="ORF">TSOC_004216</name>
</gene>
<name>A0A2J8A9G0_9CHLO</name>
<comment type="caution">
    <text evidence="1">The sequence shown here is derived from an EMBL/GenBank/DDBJ whole genome shotgun (WGS) entry which is preliminary data.</text>
</comment>
<sequence length="432" mass="46634">MNGSAGYPRNLSYLVKRLSGYSQNCFKLQALNQTTASAGQVVTCDMPLNSLVDFDNVLQGLHFDLCRCEMVIERLEVEINGQLIGSGCSMYNQLWSIIADTTLGEDVTNRRKVLQGSSDIVAAPTANITNQQFAIQNWLGFLGSCKPSILDTSILGNVRLRLTLAGPQILAMSAAGAGAGYTLSDIFFSIDTISIDDGLFYQMHQNFLQAGNLYEIPFNSFYSFTSTGGMSQSCKFSLSTQSLNRCWGCFITGANYPLSAAPTTGAFLDPITLTAPYFTRLGNAGTVAYGTATNNTPVTYALQSYQFNVKGVYSPNWRPDTNQAYALLMNSYNLSQDTLGGGNKLLDSLSKWNSGFWVCCQEFEHGSDDYISGIDTRGSVASCFWQCQGSITVGGNVGTGGINPGSSLTALIFVQTTSILRVGAGRQIELVM</sequence>